<evidence type="ECO:0000256" key="1">
    <source>
        <dbReference type="ARBA" id="ARBA00004429"/>
    </source>
</evidence>
<feature type="transmembrane region" description="Helical" evidence="24">
    <location>
        <begin position="39"/>
        <end position="57"/>
    </location>
</feature>
<dbReference type="STRING" id="946333.A4W93_08545"/>
<evidence type="ECO:0000256" key="22">
    <source>
        <dbReference type="PIRSR" id="PIRSR600829-3"/>
    </source>
</evidence>
<protein>
    <recommendedName>
        <fullName evidence="4 24">Diacylglycerol kinase</fullName>
        <ecNumber evidence="3 24">2.7.1.107</ecNumber>
    </recommendedName>
</protein>
<evidence type="ECO:0000256" key="24">
    <source>
        <dbReference type="RuleBase" id="RU363065"/>
    </source>
</evidence>
<evidence type="ECO:0000256" key="14">
    <source>
        <dbReference type="ARBA" id="ARBA00022842"/>
    </source>
</evidence>
<evidence type="ECO:0000256" key="17">
    <source>
        <dbReference type="ARBA" id="ARBA00023136"/>
    </source>
</evidence>
<keyword evidence="14 23" id="KW-0460">Magnesium</keyword>
<feature type="binding site" evidence="21">
    <location>
        <position position="102"/>
    </location>
    <ligand>
        <name>substrate</name>
    </ligand>
</feature>
<evidence type="ECO:0000313" key="26">
    <source>
        <dbReference type="Proteomes" id="UP000193427"/>
    </source>
</evidence>
<keyword evidence="16 24" id="KW-0443">Lipid metabolism</keyword>
<feature type="transmembrane region" description="Helical" evidence="24">
    <location>
        <begin position="63"/>
        <end position="83"/>
    </location>
</feature>
<keyword evidence="13 22" id="KW-0067">ATP-binding</keyword>
<keyword evidence="5" id="KW-1003">Cell membrane</keyword>
<keyword evidence="15 24" id="KW-1133">Transmembrane helix</keyword>
<keyword evidence="18" id="KW-0594">Phospholipid biosynthesis</keyword>
<dbReference type="PROSITE" id="PS01069">
    <property type="entry name" value="DAGK_PROKAR"/>
    <property type="match status" value="1"/>
</dbReference>
<evidence type="ECO:0000256" key="10">
    <source>
        <dbReference type="ARBA" id="ARBA00022723"/>
    </source>
</evidence>
<keyword evidence="26" id="KW-1185">Reference proteome</keyword>
<feature type="binding site" evidence="23">
    <location>
        <position position="80"/>
    </location>
    <ligand>
        <name>a divalent metal cation</name>
        <dbReference type="ChEBI" id="CHEBI:60240"/>
    </ligand>
</feature>
<evidence type="ECO:0000256" key="12">
    <source>
        <dbReference type="ARBA" id="ARBA00022777"/>
    </source>
</evidence>
<comment type="subcellular location">
    <subcellularLocation>
        <location evidence="1 24">Cell inner membrane</location>
        <topology evidence="1 24">Multi-pass membrane protein</topology>
    </subcellularLocation>
</comment>
<keyword evidence="10 23" id="KW-0479">Metal-binding</keyword>
<name>A0A1W6L6K1_9BURK</name>
<feature type="binding site" evidence="22">
    <location>
        <position position="80"/>
    </location>
    <ligand>
        <name>ATP</name>
        <dbReference type="ChEBI" id="CHEBI:30616"/>
    </ligand>
</feature>
<comment type="cofactor">
    <cofactor evidence="23">
        <name>Mg(2+)</name>
        <dbReference type="ChEBI" id="CHEBI:18420"/>
    </cofactor>
    <text evidence="23">Mn(2+), Zn(2+), Cd(2+) and Co(2+) support activity to lesser extents.</text>
</comment>
<keyword evidence="17 24" id="KW-0472">Membrane</keyword>
<feature type="transmembrane region" description="Helical" evidence="24">
    <location>
        <begin position="103"/>
        <end position="121"/>
    </location>
</feature>
<dbReference type="GO" id="GO:0046872">
    <property type="term" value="F:metal ion binding"/>
    <property type="evidence" value="ECO:0007669"/>
    <property type="project" value="UniProtKB-KW"/>
</dbReference>
<feature type="binding site" evidence="21">
    <location>
        <position position="13"/>
    </location>
    <ligand>
        <name>substrate</name>
    </ligand>
</feature>
<keyword evidence="9 24" id="KW-0812">Transmembrane</keyword>
<dbReference type="PANTHER" id="PTHR34299">
    <property type="entry name" value="DIACYLGLYCEROL KINASE"/>
    <property type="match status" value="1"/>
</dbReference>
<gene>
    <name evidence="25" type="ORF">A4W93_08545</name>
</gene>
<dbReference type="RefSeq" id="WP_085754087.1">
    <property type="nucleotide sequence ID" value="NZ_BSPR01000008.1"/>
</dbReference>
<feature type="binding site" evidence="22">
    <location>
        <position position="32"/>
    </location>
    <ligand>
        <name>ATP</name>
        <dbReference type="ChEBI" id="CHEBI:30616"/>
    </ligand>
</feature>
<keyword evidence="19 24" id="KW-1208">Phospholipid metabolism</keyword>
<dbReference type="AlphaFoldDB" id="A0A1W6L6K1"/>
<evidence type="ECO:0000256" key="5">
    <source>
        <dbReference type="ARBA" id="ARBA00022475"/>
    </source>
</evidence>
<evidence type="ECO:0000256" key="19">
    <source>
        <dbReference type="ARBA" id="ARBA00023264"/>
    </source>
</evidence>
<feature type="binding site" evidence="21">
    <location>
        <position position="73"/>
    </location>
    <ligand>
        <name>substrate</name>
    </ligand>
</feature>
<dbReference type="GO" id="GO:0006654">
    <property type="term" value="P:phosphatidic acid biosynthetic process"/>
    <property type="evidence" value="ECO:0007669"/>
    <property type="project" value="InterPro"/>
</dbReference>
<keyword evidence="7 24" id="KW-0997">Cell inner membrane</keyword>
<dbReference type="CDD" id="cd14264">
    <property type="entry name" value="DAGK_IM"/>
    <property type="match status" value="1"/>
</dbReference>
<feature type="binding site" evidence="23">
    <location>
        <position position="32"/>
    </location>
    <ligand>
        <name>a divalent metal cation</name>
        <dbReference type="ChEBI" id="CHEBI:60240"/>
    </ligand>
</feature>
<dbReference type="Gene3D" id="1.10.287.3610">
    <property type="match status" value="1"/>
</dbReference>
<feature type="binding site" evidence="21">
    <location>
        <begin position="34"/>
        <end position="38"/>
    </location>
    <ligand>
        <name>substrate</name>
    </ligand>
</feature>
<dbReference type="EC" id="2.7.1.107" evidence="3 24"/>
<dbReference type="InterPro" id="IPR036945">
    <property type="entry name" value="DAGK_sf"/>
</dbReference>
<evidence type="ECO:0000256" key="18">
    <source>
        <dbReference type="ARBA" id="ARBA00023209"/>
    </source>
</evidence>
<comment type="function">
    <text evidence="24">Catalyzes the ATP-dependent phosphorylation of sn-l,2-diacylglycerol (DAG) to phosphatidic acid. Involved in the recycling of diacylglycerol produced as a by-product during membrane-derived oligosaccharide (MDO) biosynthesis.</text>
</comment>
<keyword evidence="6" id="KW-0444">Lipid biosynthesis</keyword>
<organism evidence="25 26">
    <name type="scientific">Piscinibacter gummiphilus</name>
    <dbReference type="NCBI Taxonomy" id="946333"/>
    <lineage>
        <taxon>Bacteria</taxon>
        <taxon>Pseudomonadati</taxon>
        <taxon>Pseudomonadota</taxon>
        <taxon>Betaproteobacteria</taxon>
        <taxon>Burkholderiales</taxon>
        <taxon>Sphaerotilaceae</taxon>
        <taxon>Piscinibacter</taxon>
    </lineage>
</organism>
<evidence type="ECO:0000256" key="6">
    <source>
        <dbReference type="ARBA" id="ARBA00022516"/>
    </source>
</evidence>
<evidence type="ECO:0000256" key="7">
    <source>
        <dbReference type="ARBA" id="ARBA00022519"/>
    </source>
</evidence>
<feature type="binding site" evidence="21">
    <location>
        <position position="59"/>
    </location>
    <ligand>
        <name>substrate</name>
    </ligand>
</feature>
<dbReference type="Proteomes" id="UP000193427">
    <property type="component" value="Chromosome"/>
</dbReference>
<proteinExistence type="inferred from homology"/>
<keyword evidence="8 24" id="KW-0808">Transferase</keyword>
<evidence type="ECO:0000256" key="9">
    <source>
        <dbReference type="ARBA" id="ARBA00022692"/>
    </source>
</evidence>
<feature type="binding site" evidence="22">
    <location>
        <position position="13"/>
    </location>
    <ligand>
        <name>ATP</name>
        <dbReference type="ChEBI" id="CHEBI:30616"/>
    </ligand>
</feature>
<evidence type="ECO:0000256" key="2">
    <source>
        <dbReference type="ARBA" id="ARBA00005967"/>
    </source>
</evidence>
<dbReference type="KEGG" id="rgu:A4W93_08545"/>
<feature type="active site" description="Proton acceptor" evidence="20">
    <location>
        <position position="73"/>
    </location>
</feature>
<dbReference type="GO" id="GO:0004143">
    <property type="term" value="F:ATP-dependent diacylglycerol kinase activity"/>
    <property type="evidence" value="ECO:0007669"/>
    <property type="project" value="UniProtKB-EC"/>
</dbReference>
<dbReference type="GO" id="GO:0005524">
    <property type="term" value="F:ATP binding"/>
    <property type="evidence" value="ECO:0007669"/>
    <property type="project" value="UniProtKB-KW"/>
</dbReference>
<evidence type="ECO:0000313" key="25">
    <source>
        <dbReference type="EMBL" id="ARN19959.1"/>
    </source>
</evidence>
<dbReference type="Pfam" id="PF01219">
    <property type="entry name" value="DAGK_prokar"/>
    <property type="match status" value="1"/>
</dbReference>
<evidence type="ECO:0000256" key="20">
    <source>
        <dbReference type="PIRSR" id="PIRSR600829-1"/>
    </source>
</evidence>
<evidence type="ECO:0000256" key="3">
    <source>
        <dbReference type="ARBA" id="ARBA00012133"/>
    </source>
</evidence>
<evidence type="ECO:0000256" key="15">
    <source>
        <dbReference type="ARBA" id="ARBA00022989"/>
    </source>
</evidence>
<keyword evidence="11 22" id="KW-0547">Nucleotide-binding</keyword>
<dbReference type="InterPro" id="IPR033718">
    <property type="entry name" value="DAGK_prok"/>
</dbReference>
<dbReference type="PANTHER" id="PTHR34299:SF1">
    <property type="entry name" value="DIACYLGLYCEROL KINASE"/>
    <property type="match status" value="1"/>
</dbReference>
<accession>A0A1W6L6K1</accession>
<keyword evidence="12 24" id="KW-0418">Kinase</keyword>
<dbReference type="OrthoDB" id="9796011at2"/>
<evidence type="ECO:0000256" key="21">
    <source>
        <dbReference type="PIRSR" id="PIRSR600829-2"/>
    </source>
</evidence>
<feature type="binding site" evidence="22">
    <location>
        <begin position="98"/>
        <end position="99"/>
    </location>
    <ligand>
        <name>ATP</name>
        <dbReference type="ChEBI" id="CHEBI:30616"/>
    </ligand>
</feature>
<dbReference type="GO" id="GO:0005886">
    <property type="term" value="C:plasma membrane"/>
    <property type="evidence" value="ECO:0007669"/>
    <property type="project" value="UniProtKB-SubCell"/>
</dbReference>
<dbReference type="InterPro" id="IPR000829">
    <property type="entry name" value="DAGK"/>
</dbReference>
<comment type="similarity">
    <text evidence="2 24">Belongs to the bacterial diacylglycerol kinase family.</text>
</comment>
<evidence type="ECO:0000256" key="23">
    <source>
        <dbReference type="PIRSR" id="PIRSR600829-4"/>
    </source>
</evidence>
<evidence type="ECO:0000256" key="13">
    <source>
        <dbReference type="ARBA" id="ARBA00022840"/>
    </source>
</evidence>
<sequence length="126" mass="13595">MTNPYKGHVGLDRIVRAAGHSMAGLASAYRFESAFRQEAWAAAVLVPAALCLGTTWWQRLALIGVLLIVLVVELLNSAIEAAVDRISFDRHELSKRAKDQASAAVFLSLGFAVATWALVAAERFLG</sequence>
<evidence type="ECO:0000256" key="16">
    <source>
        <dbReference type="ARBA" id="ARBA00023098"/>
    </source>
</evidence>
<comment type="catalytic activity">
    <reaction evidence="24">
        <text>a 1,2-diacyl-sn-glycerol + ATP = a 1,2-diacyl-sn-glycero-3-phosphate + ADP + H(+)</text>
        <dbReference type="Rhea" id="RHEA:10272"/>
        <dbReference type="ChEBI" id="CHEBI:15378"/>
        <dbReference type="ChEBI" id="CHEBI:17815"/>
        <dbReference type="ChEBI" id="CHEBI:30616"/>
        <dbReference type="ChEBI" id="CHEBI:58608"/>
        <dbReference type="ChEBI" id="CHEBI:456216"/>
        <dbReference type="EC" id="2.7.1.107"/>
    </reaction>
</comment>
<reference evidence="25 26" key="1">
    <citation type="submission" date="2016-04" db="EMBL/GenBank/DDBJ databases">
        <title>Complete genome sequence of natural rubber-degrading, novel Gram-negative bacterium, Rhizobacter gummiphilus strain NS21.</title>
        <authorList>
            <person name="Tabata M."/>
            <person name="Kasai D."/>
            <person name="Fukuda M."/>
        </authorList>
    </citation>
    <scope>NUCLEOTIDE SEQUENCE [LARGE SCALE GENOMIC DNA]</scope>
    <source>
        <strain evidence="25 26">NS21</strain>
    </source>
</reference>
<dbReference type="EMBL" id="CP015118">
    <property type="protein sequence ID" value="ARN19959.1"/>
    <property type="molecule type" value="Genomic_DNA"/>
</dbReference>
<evidence type="ECO:0000256" key="4">
    <source>
        <dbReference type="ARBA" id="ARBA00017575"/>
    </source>
</evidence>
<evidence type="ECO:0000256" key="8">
    <source>
        <dbReference type="ARBA" id="ARBA00022679"/>
    </source>
</evidence>
<evidence type="ECO:0000256" key="11">
    <source>
        <dbReference type="ARBA" id="ARBA00022741"/>
    </source>
</evidence>